<proteinExistence type="predicted"/>
<organism evidence="1 2">
    <name type="scientific">Theileria orientalis strain Shintoku</name>
    <dbReference type="NCBI Taxonomy" id="869250"/>
    <lineage>
        <taxon>Eukaryota</taxon>
        <taxon>Sar</taxon>
        <taxon>Alveolata</taxon>
        <taxon>Apicomplexa</taxon>
        <taxon>Aconoidasida</taxon>
        <taxon>Piroplasmida</taxon>
        <taxon>Theileriidae</taxon>
        <taxon>Theileria</taxon>
    </lineage>
</organism>
<evidence type="ECO:0000313" key="1">
    <source>
        <dbReference type="EMBL" id="BAM39723.1"/>
    </source>
</evidence>
<dbReference type="VEuPathDB" id="PiroplasmaDB:TOT_010001177"/>
<dbReference type="RefSeq" id="XP_009690024.1">
    <property type="nucleotide sequence ID" value="XM_009691729.1"/>
</dbReference>
<evidence type="ECO:0000313" key="2">
    <source>
        <dbReference type="Proteomes" id="UP000003786"/>
    </source>
</evidence>
<dbReference type="EMBL" id="AP011946">
    <property type="protein sequence ID" value="BAM39723.1"/>
    <property type="molecule type" value="Genomic_DNA"/>
</dbReference>
<dbReference type="AlphaFoldDB" id="J4C7W0"/>
<accession>J4C7W0</accession>
<dbReference type="GeneID" id="20713980"/>
<dbReference type="Proteomes" id="UP000003786">
    <property type="component" value="Chromosome 1"/>
</dbReference>
<protein>
    <submittedName>
        <fullName evidence="1">Uncharacterized protein</fullName>
    </submittedName>
</protein>
<name>J4C7W0_THEOR</name>
<reference evidence="1 2" key="1">
    <citation type="journal article" date="2012" name="MBio">
        <title>Comparative genome analysis of three eukaryotic parasites with differing abilities to transform leukocytes reveals key mediators of Theileria-induced leukocyte transformation.</title>
        <authorList>
            <person name="Hayashida K."/>
            <person name="Hara Y."/>
            <person name="Abe T."/>
            <person name="Yamasaki C."/>
            <person name="Toyoda A."/>
            <person name="Kosuge T."/>
            <person name="Suzuki Y."/>
            <person name="Sato Y."/>
            <person name="Kawashima S."/>
            <person name="Katayama T."/>
            <person name="Wakaguri H."/>
            <person name="Inoue N."/>
            <person name="Homma K."/>
            <person name="Tada-Umezaki M."/>
            <person name="Yagi Y."/>
            <person name="Fujii Y."/>
            <person name="Habara T."/>
            <person name="Kanehisa M."/>
            <person name="Watanabe H."/>
            <person name="Ito K."/>
            <person name="Gojobori T."/>
            <person name="Sugawara H."/>
            <person name="Imanishi T."/>
            <person name="Weir W."/>
            <person name="Gardner M."/>
            <person name="Pain A."/>
            <person name="Shiels B."/>
            <person name="Hattori M."/>
            <person name="Nene V."/>
            <person name="Sugimoto C."/>
        </authorList>
    </citation>
    <scope>NUCLEOTIDE SEQUENCE [LARGE SCALE GENOMIC DNA]</scope>
    <source>
        <strain evidence="1 2">Shintoku</strain>
    </source>
</reference>
<dbReference type="KEGG" id="tot:TOT_010001177"/>
<keyword evidence="2" id="KW-1185">Reference proteome</keyword>
<sequence>MKLLTHDSHDSTKAKLGYVEEFMDKYILKDQYGIMEKNYKYNSPY</sequence>
<gene>
    <name evidence="1" type="ORF">TOT_010001177</name>
</gene>